<dbReference type="STRING" id="1797247.A2419_02040"/>
<dbReference type="GO" id="GO:0005524">
    <property type="term" value="F:ATP binding"/>
    <property type="evidence" value="ECO:0007669"/>
    <property type="project" value="UniProtKB-UniRule"/>
</dbReference>
<organism evidence="5 6">
    <name type="scientific">Candidatus Adlerbacteria bacterium RIFOXYC1_FULL_48_26</name>
    <dbReference type="NCBI Taxonomy" id="1797247"/>
    <lineage>
        <taxon>Bacteria</taxon>
        <taxon>Candidatus Adleribacteriota</taxon>
    </lineage>
</organism>
<keyword evidence="1 3" id="KW-0547">Nucleotide-binding</keyword>
<evidence type="ECO:0000256" key="1">
    <source>
        <dbReference type="ARBA" id="ARBA00022741"/>
    </source>
</evidence>
<dbReference type="InterPro" id="IPR005144">
    <property type="entry name" value="ATP-cone_dom"/>
</dbReference>
<dbReference type="Pfam" id="PF04471">
    <property type="entry name" value="Mrr_cat"/>
    <property type="match status" value="1"/>
</dbReference>
<dbReference type="Gene3D" id="3.40.1350.10">
    <property type="match status" value="1"/>
</dbReference>
<dbReference type="GO" id="GO:0004519">
    <property type="term" value="F:endonuclease activity"/>
    <property type="evidence" value="ECO:0007669"/>
    <property type="project" value="InterPro"/>
</dbReference>
<name>A0A1F4Y3L8_9BACT</name>
<dbReference type="InterPro" id="IPR011335">
    <property type="entry name" value="Restrct_endonuc-II-like"/>
</dbReference>
<evidence type="ECO:0000256" key="3">
    <source>
        <dbReference type="PROSITE-ProRule" id="PRU00492"/>
    </source>
</evidence>
<dbReference type="InterPro" id="IPR011856">
    <property type="entry name" value="tRNA_endonuc-like_dom_sf"/>
</dbReference>
<dbReference type="InterPro" id="IPR007560">
    <property type="entry name" value="Restrct_endonuc_IV_Mrr"/>
</dbReference>
<sequence length="277" mass="30587">MPIKVSKADGTTENFDSLKLRSSLHKAGANEEVTVHIVDEISNSLYDGIPTEEIYRRAFALLREHRRDTASHYSLKRAILEFGPSGFPFETYLGALFKAEGYTDVKTGQIIQGACVEHEVDVIMTKDSKRFFVEAKFHNSPAIKSDLKVSLYVKARIDDLKAVLGGQNISGMIVTNTKFTTKAIQYATCEGLELMSWGYPHGHNLHTRIEAAKLYPITALTSLSKSQKTALLTQKIVLCSELKDHTDALLAAGMADKKIEQVLHEAALLCASGKELS</sequence>
<dbReference type="EMBL" id="MEXB01000008">
    <property type="protein sequence ID" value="OGC88501.1"/>
    <property type="molecule type" value="Genomic_DNA"/>
</dbReference>
<protein>
    <recommendedName>
        <fullName evidence="4">ATP-cone domain-containing protein</fullName>
    </recommendedName>
</protein>
<dbReference type="Pfam" id="PF03477">
    <property type="entry name" value="ATP-cone"/>
    <property type="match status" value="1"/>
</dbReference>
<evidence type="ECO:0000313" key="6">
    <source>
        <dbReference type="Proteomes" id="UP000176568"/>
    </source>
</evidence>
<keyword evidence="2 3" id="KW-0067">ATP-binding</keyword>
<evidence type="ECO:0000313" key="5">
    <source>
        <dbReference type="EMBL" id="OGC88501.1"/>
    </source>
</evidence>
<proteinExistence type="predicted"/>
<dbReference type="SUPFAM" id="SSF52980">
    <property type="entry name" value="Restriction endonuclease-like"/>
    <property type="match status" value="1"/>
</dbReference>
<dbReference type="PROSITE" id="PS51161">
    <property type="entry name" value="ATP_CONE"/>
    <property type="match status" value="1"/>
</dbReference>
<dbReference type="GO" id="GO:0003677">
    <property type="term" value="F:DNA binding"/>
    <property type="evidence" value="ECO:0007669"/>
    <property type="project" value="InterPro"/>
</dbReference>
<accession>A0A1F4Y3L8</accession>
<dbReference type="AlphaFoldDB" id="A0A1F4Y3L8"/>
<dbReference type="GO" id="GO:0009307">
    <property type="term" value="P:DNA restriction-modification system"/>
    <property type="evidence" value="ECO:0007669"/>
    <property type="project" value="InterPro"/>
</dbReference>
<comment type="caution">
    <text evidence="5">The sequence shown here is derived from an EMBL/GenBank/DDBJ whole genome shotgun (WGS) entry which is preliminary data.</text>
</comment>
<dbReference type="CDD" id="cd22308">
    <property type="entry name" value="Af1548-like"/>
    <property type="match status" value="1"/>
</dbReference>
<reference evidence="5 6" key="1">
    <citation type="journal article" date="2016" name="Nat. Commun.">
        <title>Thousands of microbial genomes shed light on interconnected biogeochemical processes in an aquifer system.</title>
        <authorList>
            <person name="Anantharaman K."/>
            <person name="Brown C.T."/>
            <person name="Hug L.A."/>
            <person name="Sharon I."/>
            <person name="Castelle C.J."/>
            <person name="Probst A.J."/>
            <person name="Thomas B.C."/>
            <person name="Singh A."/>
            <person name="Wilkins M.J."/>
            <person name="Karaoz U."/>
            <person name="Brodie E.L."/>
            <person name="Williams K.H."/>
            <person name="Hubbard S.S."/>
            <person name="Banfield J.F."/>
        </authorList>
    </citation>
    <scope>NUCLEOTIDE SEQUENCE [LARGE SCALE GENOMIC DNA]</scope>
</reference>
<gene>
    <name evidence="5" type="ORF">A2419_02040</name>
</gene>
<dbReference type="Proteomes" id="UP000176568">
    <property type="component" value="Unassembled WGS sequence"/>
</dbReference>
<evidence type="ECO:0000259" key="4">
    <source>
        <dbReference type="PROSITE" id="PS51161"/>
    </source>
</evidence>
<evidence type="ECO:0000256" key="2">
    <source>
        <dbReference type="ARBA" id="ARBA00022840"/>
    </source>
</evidence>
<feature type="domain" description="ATP-cone" evidence="4">
    <location>
        <begin position="3"/>
        <end position="84"/>
    </location>
</feature>